<proteinExistence type="predicted"/>
<comment type="caution">
    <text evidence="2">The sequence shown here is derived from an EMBL/GenBank/DDBJ whole genome shotgun (WGS) entry which is preliminary data.</text>
</comment>
<feature type="non-terminal residue" evidence="2">
    <location>
        <position position="1"/>
    </location>
</feature>
<evidence type="ECO:0000256" key="1">
    <source>
        <dbReference type="SAM" id="MobiDB-lite"/>
    </source>
</evidence>
<keyword evidence="3" id="KW-1185">Reference proteome</keyword>
<dbReference type="Proteomes" id="UP000663879">
    <property type="component" value="Unassembled WGS sequence"/>
</dbReference>
<dbReference type="AlphaFoldDB" id="A0A814JUS8"/>
<accession>A0A814JUS8</accession>
<feature type="compositionally biased region" description="Polar residues" evidence="1">
    <location>
        <begin position="47"/>
        <end position="57"/>
    </location>
</feature>
<sequence>MIFLGYLLNTHTQIPDIFRSNNLNTGCTVNSTYENSNEENSLDGFNRLSNGNSERPC</sequence>
<name>A0A814JUS8_9BILA</name>
<reference evidence="2" key="1">
    <citation type="submission" date="2021-02" db="EMBL/GenBank/DDBJ databases">
        <authorList>
            <person name="Nowell W R."/>
        </authorList>
    </citation>
    <scope>NUCLEOTIDE SEQUENCE</scope>
    <source>
        <strain evidence="2">Ploen Becks lab</strain>
    </source>
</reference>
<protein>
    <submittedName>
        <fullName evidence="2">Uncharacterized protein</fullName>
    </submittedName>
</protein>
<dbReference type="EMBL" id="CAJNOC010005028">
    <property type="protein sequence ID" value="CAF1040497.1"/>
    <property type="molecule type" value="Genomic_DNA"/>
</dbReference>
<organism evidence="2 3">
    <name type="scientific">Brachionus calyciflorus</name>
    <dbReference type="NCBI Taxonomy" id="104777"/>
    <lineage>
        <taxon>Eukaryota</taxon>
        <taxon>Metazoa</taxon>
        <taxon>Spiralia</taxon>
        <taxon>Gnathifera</taxon>
        <taxon>Rotifera</taxon>
        <taxon>Eurotatoria</taxon>
        <taxon>Monogononta</taxon>
        <taxon>Pseudotrocha</taxon>
        <taxon>Ploima</taxon>
        <taxon>Brachionidae</taxon>
        <taxon>Brachionus</taxon>
    </lineage>
</organism>
<feature type="region of interest" description="Disordered" evidence="1">
    <location>
        <begin position="33"/>
        <end position="57"/>
    </location>
</feature>
<gene>
    <name evidence="2" type="ORF">OXX778_LOCUS18325</name>
</gene>
<evidence type="ECO:0000313" key="2">
    <source>
        <dbReference type="EMBL" id="CAF1040497.1"/>
    </source>
</evidence>
<evidence type="ECO:0000313" key="3">
    <source>
        <dbReference type="Proteomes" id="UP000663879"/>
    </source>
</evidence>